<feature type="domain" description="PAS" evidence="1">
    <location>
        <begin position="20"/>
        <end position="90"/>
    </location>
</feature>
<dbReference type="Gene3D" id="3.30.70.270">
    <property type="match status" value="1"/>
</dbReference>
<protein>
    <recommendedName>
        <fullName evidence="6">Diguanylate cyclase</fullName>
    </recommendedName>
</protein>
<dbReference type="CDD" id="cd01948">
    <property type="entry name" value="EAL"/>
    <property type="match status" value="1"/>
</dbReference>
<gene>
    <name evidence="4" type="ORF">EOS_40370</name>
</gene>
<dbReference type="Pfam" id="PF00563">
    <property type="entry name" value="EAL"/>
    <property type="match status" value="1"/>
</dbReference>
<dbReference type="Gene3D" id="3.20.20.450">
    <property type="entry name" value="EAL domain"/>
    <property type="match status" value="1"/>
</dbReference>
<dbReference type="InterPro" id="IPR029787">
    <property type="entry name" value="Nucleotide_cyclase"/>
</dbReference>
<dbReference type="CDD" id="cd01949">
    <property type="entry name" value="GGDEF"/>
    <property type="match status" value="1"/>
</dbReference>
<dbReference type="FunFam" id="3.20.20.450:FF:000001">
    <property type="entry name" value="Cyclic di-GMP phosphodiesterase yahA"/>
    <property type="match status" value="1"/>
</dbReference>
<dbReference type="InterPro" id="IPR052155">
    <property type="entry name" value="Biofilm_reg_signaling"/>
</dbReference>
<evidence type="ECO:0000259" key="1">
    <source>
        <dbReference type="PROSITE" id="PS50112"/>
    </source>
</evidence>
<accession>A0A0J1CJN9</accession>
<evidence type="ECO:0008006" key="6">
    <source>
        <dbReference type="Google" id="ProtNLM"/>
    </source>
</evidence>
<dbReference type="PROSITE" id="PS50887">
    <property type="entry name" value="GGDEF"/>
    <property type="match status" value="1"/>
</dbReference>
<evidence type="ECO:0000313" key="5">
    <source>
        <dbReference type="Proteomes" id="UP000035963"/>
    </source>
</evidence>
<dbReference type="InterPro" id="IPR043128">
    <property type="entry name" value="Rev_trsase/Diguanyl_cyclase"/>
</dbReference>
<dbReference type="InterPro" id="IPR035919">
    <property type="entry name" value="EAL_sf"/>
</dbReference>
<dbReference type="Pfam" id="PF08448">
    <property type="entry name" value="PAS_4"/>
    <property type="match status" value="1"/>
</dbReference>
<feature type="domain" description="EAL" evidence="2">
    <location>
        <begin position="323"/>
        <end position="579"/>
    </location>
</feature>
<dbReference type="NCBIfam" id="TIGR00254">
    <property type="entry name" value="GGDEF"/>
    <property type="match status" value="1"/>
</dbReference>
<dbReference type="PROSITE" id="PS50883">
    <property type="entry name" value="EAL"/>
    <property type="match status" value="1"/>
</dbReference>
<dbReference type="InterPro" id="IPR000160">
    <property type="entry name" value="GGDEF_dom"/>
</dbReference>
<dbReference type="InterPro" id="IPR001633">
    <property type="entry name" value="EAL_dom"/>
</dbReference>
<dbReference type="Pfam" id="PF00990">
    <property type="entry name" value="GGDEF"/>
    <property type="match status" value="1"/>
</dbReference>
<evidence type="ECO:0000313" key="4">
    <source>
        <dbReference type="EMBL" id="KLU20666.1"/>
    </source>
</evidence>
<dbReference type="AlphaFoldDB" id="A0A0J1CJN9"/>
<keyword evidence="5" id="KW-1185">Reference proteome</keyword>
<reference evidence="4 5" key="1">
    <citation type="journal article" date="2015" name="Genome Announc.">
        <title>Draft Genome Sequence of Burkholderia sp. Strain PML1(12), an Ectomycorrhizosphere-Inhabiting Bacterium with Effective Mineral-Weathering Ability.</title>
        <authorList>
            <person name="Uroz S."/>
            <person name="Oger P."/>
        </authorList>
    </citation>
    <scope>NUCLEOTIDE SEQUENCE [LARGE SCALE GENOMIC DNA]</scope>
    <source>
        <strain evidence="5">PML1(12)</strain>
    </source>
</reference>
<organism evidence="4 5">
    <name type="scientific">Caballeronia mineralivorans PML1(12)</name>
    <dbReference type="NCBI Taxonomy" id="908627"/>
    <lineage>
        <taxon>Bacteria</taxon>
        <taxon>Pseudomonadati</taxon>
        <taxon>Pseudomonadota</taxon>
        <taxon>Betaproteobacteria</taxon>
        <taxon>Burkholderiales</taxon>
        <taxon>Burkholderiaceae</taxon>
        <taxon>Caballeronia</taxon>
    </lineage>
</organism>
<dbReference type="InterPro" id="IPR035965">
    <property type="entry name" value="PAS-like_dom_sf"/>
</dbReference>
<dbReference type="SMART" id="SM00091">
    <property type="entry name" value="PAS"/>
    <property type="match status" value="1"/>
</dbReference>
<dbReference type="PANTHER" id="PTHR44757">
    <property type="entry name" value="DIGUANYLATE CYCLASE DGCP"/>
    <property type="match status" value="1"/>
</dbReference>
<dbReference type="SMART" id="SM00267">
    <property type="entry name" value="GGDEF"/>
    <property type="match status" value="1"/>
</dbReference>
<sequence length="588" mass="65300">MLRRLRAETVLAGIAATRRSEQRFKSLVRHAADLILICDTSGTIIYRAPTAETAWAFSREHSPDEMLSRWIHPDDQAALHEIWQQVAAGPGVSNTLELRSRDSQDGWRNGEFTLTNLSQELEVGGIVVNVHDVTERKLFEQQLITQAFYDSLTSLPNRALLLDRIEQALVRVRRRNGTVGLVFFDIDNFKRVNDGLGHQTGDVLLVAAAKRLAACVRPSDTVARLGGDEFVILLEQLTSDPVAEVTQIAQRIIKEFRKPFLLDGKDYVVSGSLGIALADTATKATDGASLLRNADVAMYRAKSDGKSRYAIFDANMHTDIVSRVELEADLRRALERQELRVHYQPILHLESETCIEVEALVRWQHPTRGLIAPLEFIPIAEETGLIIPLGLWVLEEACRHAAAWQLLYPSMPPLQVSVNLSPRQFEHADLLTDVQRALEQAGLSPASLRLEVTEGVIMRDTESSIRTLQKLKNLGIRLAIDDFGTGYSSLSYLKMLPLDVLKIDRSFVRGIGQNAEDDAIVQAIISLAKSLGLAVTAEGIETTQQAELLRQWSCEKGQGFLFARPLEAMQISALLDAPQNALLGRSIS</sequence>
<dbReference type="Proteomes" id="UP000035963">
    <property type="component" value="Unassembled WGS sequence"/>
</dbReference>
<evidence type="ECO:0000259" key="2">
    <source>
        <dbReference type="PROSITE" id="PS50883"/>
    </source>
</evidence>
<dbReference type="SUPFAM" id="SSF141868">
    <property type="entry name" value="EAL domain-like"/>
    <property type="match status" value="1"/>
</dbReference>
<feature type="domain" description="GGDEF" evidence="3">
    <location>
        <begin position="177"/>
        <end position="314"/>
    </location>
</feature>
<comment type="caution">
    <text evidence="4">The sequence shown here is derived from an EMBL/GenBank/DDBJ whole genome shotgun (WGS) entry which is preliminary data.</text>
</comment>
<dbReference type="PANTHER" id="PTHR44757:SF2">
    <property type="entry name" value="BIOFILM ARCHITECTURE MAINTENANCE PROTEIN MBAA"/>
    <property type="match status" value="1"/>
</dbReference>
<dbReference type="SMART" id="SM00052">
    <property type="entry name" value="EAL"/>
    <property type="match status" value="1"/>
</dbReference>
<name>A0A0J1CJN9_9BURK</name>
<dbReference type="InterPro" id="IPR013656">
    <property type="entry name" value="PAS_4"/>
</dbReference>
<dbReference type="CDD" id="cd00130">
    <property type="entry name" value="PAS"/>
    <property type="match status" value="1"/>
</dbReference>
<dbReference type="SUPFAM" id="SSF55073">
    <property type="entry name" value="Nucleotide cyclase"/>
    <property type="match status" value="1"/>
</dbReference>
<dbReference type="PATRIC" id="fig|908627.4.peg.9054"/>
<dbReference type="SUPFAM" id="SSF55785">
    <property type="entry name" value="PYP-like sensor domain (PAS domain)"/>
    <property type="match status" value="1"/>
</dbReference>
<evidence type="ECO:0000259" key="3">
    <source>
        <dbReference type="PROSITE" id="PS50887"/>
    </source>
</evidence>
<dbReference type="NCBIfam" id="TIGR00229">
    <property type="entry name" value="sensory_box"/>
    <property type="match status" value="1"/>
</dbReference>
<dbReference type="PROSITE" id="PS50112">
    <property type="entry name" value="PAS"/>
    <property type="match status" value="1"/>
</dbReference>
<dbReference type="InterPro" id="IPR000014">
    <property type="entry name" value="PAS"/>
</dbReference>
<dbReference type="EMBL" id="AEJF01000246">
    <property type="protein sequence ID" value="KLU20666.1"/>
    <property type="molecule type" value="Genomic_DNA"/>
</dbReference>
<proteinExistence type="predicted"/>
<dbReference type="Gene3D" id="3.30.450.20">
    <property type="entry name" value="PAS domain"/>
    <property type="match status" value="1"/>
</dbReference>